<feature type="domain" description="Outer membrane protein assembly factor BamE" evidence="5">
    <location>
        <begin position="46"/>
        <end position="115"/>
    </location>
</feature>
<evidence type="ECO:0000313" key="7">
    <source>
        <dbReference type="Proteomes" id="UP000250928"/>
    </source>
</evidence>
<proteinExistence type="inferred from homology"/>
<comment type="subcellular location">
    <subcellularLocation>
        <location evidence="4">Cell outer membrane</location>
        <topology evidence="4">Lipid-anchor</topology>
    </subcellularLocation>
</comment>
<comment type="caution">
    <text evidence="6">The sequence shown here is derived from an EMBL/GenBank/DDBJ whole genome shotgun (WGS) entry which is preliminary data.</text>
</comment>
<keyword evidence="2 4" id="KW-0472">Membrane</keyword>
<name>A0A657Q1D1_9GAMM</name>
<dbReference type="Pfam" id="PF04355">
    <property type="entry name" value="BamE"/>
    <property type="match status" value="1"/>
</dbReference>
<dbReference type="HAMAP" id="MF_00925">
    <property type="entry name" value="OM_assembly_BamE"/>
    <property type="match status" value="1"/>
</dbReference>
<dbReference type="PANTHER" id="PTHR37482:SF1">
    <property type="entry name" value="OUTER MEMBRANE PROTEIN ASSEMBLY FACTOR BAME"/>
    <property type="match status" value="1"/>
</dbReference>
<dbReference type="GO" id="GO:1990063">
    <property type="term" value="C:Bam protein complex"/>
    <property type="evidence" value="ECO:0007669"/>
    <property type="project" value="TreeGrafter"/>
</dbReference>
<comment type="function">
    <text evidence="4">Part of the outer membrane protein assembly complex, which is involved in assembly and insertion of beta-barrel proteins into the outer membrane.</text>
</comment>
<keyword evidence="4" id="KW-0449">Lipoprotein</keyword>
<keyword evidence="4" id="KW-0564">Palmitate</keyword>
<dbReference type="AlphaFoldDB" id="A0A657Q1D1"/>
<dbReference type="InterPro" id="IPR026592">
    <property type="entry name" value="BamE"/>
</dbReference>
<dbReference type="Proteomes" id="UP000250928">
    <property type="component" value="Unassembled WGS sequence"/>
</dbReference>
<organism evidence="6 7">
    <name type="scientific">Candidatus Sedimenticola endophacoides</name>
    <dbReference type="NCBI Taxonomy" id="2548426"/>
    <lineage>
        <taxon>Bacteria</taxon>
        <taxon>Pseudomonadati</taxon>
        <taxon>Pseudomonadota</taxon>
        <taxon>Gammaproteobacteria</taxon>
        <taxon>Chromatiales</taxon>
        <taxon>Sedimenticolaceae</taxon>
        <taxon>Sedimenticola</taxon>
    </lineage>
</organism>
<keyword evidence="6" id="KW-0946">Virion</keyword>
<comment type="similarity">
    <text evidence="4">Belongs to the BamE family.</text>
</comment>
<gene>
    <name evidence="4" type="primary">bamE</name>
    <name evidence="6" type="ORF">C3L24_11770</name>
</gene>
<dbReference type="EMBL" id="PQCO01000279">
    <property type="protein sequence ID" value="PUD98946.1"/>
    <property type="molecule type" value="Genomic_DNA"/>
</dbReference>
<dbReference type="GO" id="GO:0051205">
    <property type="term" value="P:protein insertion into membrane"/>
    <property type="evidence" value="ECO:0007669"/>
    <property type="project" value="UniProtKB-UniRule"/>
</dbReference>
<dbReference type="Gene3D" id="3.30.1450.10">
    <property type="match status" value="1"/>
</dbReference>
<reference evidence="6 7" key="1">
    <citation type="submission" date="2018-01" db="EMBL/GenBank/DDBJ databases">
        <title>Novel co-symbiosis in the lucinid bivalve Phacoides pectinatus.</title>
        <authorList>
            <person name="Lim S.J."/>
            <person name="Davis B.G."/>
            <person name="Gill D.E."/>
            <person name="Engel A.S."/>
            <person name="Anderson L.C."/>
            <person name="Campbell B.J."/>
        </authorList>
    </citation>
    <scope>NUCLEOTIDE SEQUENCE [LARGE SCALE GENOMIC DNA]</scope>
    <source>
        <strain evidence="6">N3_P5</strain>
    </source>
</reference>
<accession>A0A657Q1D1</accession>
<evidence type="ECO:0000256" key="2">
    <source>
        <dbReference type="ARBA" id="ARBA00023136"/>
    </source>
</evidence>
<evidence type="ECO:0000256" key="1">
    <source>
        <dbReference type="ARBA" id="ARBA00022729"/>
    </source>
</evidence>
<dbReference type="PANTHER" id="PTHR37482">
    <property type="entry name" value="OUTER MEMBRANE PROTEIN ASSEMBLY FACTOR BAME"/>
    <property type="match status" value="1"/>
</dbReference>
<sequence length="161" mass="18144">MQKLLISCVCAATLLGGCSTARDIGDSMFEGLTRLSVIHTPDIQQGNVVTQEDVNGLEPGMTKSQVRYLLGTPLLVDVFHQERWDYVYSMREGRDEPTRQRIALYFDDGRLTRIEGDLRPLPAVPETQEQKETVVSVPDYEPREKGIFDRALETVGIETDE</sequence>
<dbReference type="GO" id="GO:0030674">
    <property type="term" value="F:protein-macromolecule adaptor activity"/>
    <property type="evidence" value="ECO:0007669"/>
    <property type="project" value="TreeGrafter"/>
</dbReference>
<dbReference type="InterPro" id="IPR037873">
    <property type="entry name" value="BamE-like"/>
</dbReference>
<dbReference type="InterPro" id="IPR007450">
    <property type="entry name" value="BamE_dom"/>
</dbReference>
<dbReference type="GO" id="GO:0043165">
    <property type="term" value="P:Gram-negative-bacterium-type cell outer membrane assembly"/>
    <property type="evidence" value="ECO:0007669"/>
    <property type="project" value="UniProtKB-UniRule"/>
</dbReference>
<keyword evidence="6" id="KW-0261">Viral envelope protein</keyword>
<keyword evidence="3 4" id="KW-0998">Cell outer membrane</keyword>
<keyword evidence="1 4" id="KW-0732">Signal</keyword>
<evidence type="ECO:0000313" key="6">
    <source>
        <dbReference type="EMBL" id="PUD98946.1"/>
    </source>
</evidence>
<evidence type="ECO:0000256" key="3">
    <source>
        <dbReference type="ARBA" id="ARBA00023237"/>
    </source>
</evidence>
<protein>
    <recommendedName>
        <fullName evidence="4">Outer membrane protein assembly factor BamE</fullName>
    </recommendedName>
</protein>
<evidence type="ECO:0000259" key="5">
    <source>
        <dbReference type="Pfam" id="PF04355"/>
    </source>
</evidence>
<dbReference type="PROSITE" id="PS51257">
    <property type="entry name" value="PROKAR_LIPOPROTEIN"/>
    <property type="match status" value="1"/>
</dbReference>
<comment type="subunit">
    <text evidence="4">Part of the Bam complex.</text>
</comment>
<evidence type="ECO:0000256" key="4">
    <source>
        <dbReference type="HAMAP-Rule" id="MF_00925"/>
    </source>
</evidence>